<reference evidence="11" key="1">
    <citation type="submission" date="2023-05" db="EMBL/GenBank/DDBJ databases">
        <title>Metabolic capabilities are highly conserved among human nasal-associated Corynebacterium species in pangenomic analyses.</title>
        <authorList>
            <person name="Tran T.H."/>
            <person name="Roberts A.Q."/>
            <person name="Escapa I.F."/>
            <person name="Gao W."/>
            <person name="Conlan S."/>
            <person name="Kong H."/>
            <person name="Segre J.A."/>
            <person name="Kelly M.S."/>
            <person name="Lemon K.P."/>
        </authorList>
    </citation>
    <scope>NUCLEOTIDE SEQUENCE</scope>
    <source>
        <strain evidence="11">KPL2773</strain>
    </source>
</reference>
<evidence type="ECO:0000313" key="11">
    <source>
        <dbReference type="EMBL" id="MDK4305996.1"/>
    </source>
</evidence>
<feature type="binding site" evidence="10">
    <location>
        <position position="150"/>
    </location>
    <ligand>
        <name>Mn(2+)</name>
        <dbReference type="ChEBI" id="CHEBI:29035"/>
    </ligand>
</feature>
<dbReference type="Gene3D" id="3.100.10.20">
    <property type="entry name" value="CRISPR-associated endonuclease Cas1, N-terminal domain"/>
    <property type="match status" value="1"/>
</dbReference>
<dbReference type="AlphaFoldDB" id="A0AAP4F4G9"/>
<feature type="binding site" evidence="10">
    <location>
        <position position="225"/>
    </location>
    <ligand>
        <name>Mn(2+)</name>
        <dbReference type="ChEBI" id="CHEBI:29035"/>
    </ligand>
</feature>
<dbReference type="PANTHER" id="PTHR34353:SF2">
    <property type="entry name" value="CRISPR-ASSOCIATED ENDONUCLEASE CAS1 1"/>
    <property type="match status" value="1"/>
</dbReference>
<keyword evidence="3 10" id="KW-0255">Endonuclease</keyword>
<evidence type="ECO:0000256" key="6">
    <source>
        <dbReference type="ARBA" id="ARBA00023118"/>
    </source>
</evidence>
<dbReference type="EC" id="3.1.-.-" evidence="10"/>
<keyword evidence="4 10" id="KW-0378">Hydrolase</keyword>
<evidence type="ECO:0000256" key="7">
    <source>
        <dbReference type="ARBA" id="ARBA00023125"/>
    </source>
</evidence>
<keyword evidence="8 10" id="KW-0464">Manganese</keyword>
<comment type="function">
    <text evidence="10">CRISPR (clustered regularly interspaced short palindromic repeat), is an adaptive immune system that provides protection against mobile genetic elements (viruses, transposable elements and conjugative plasmids). CRISPR clusters contain spacers, sequences complementary to antecedent mobile elements, and target invading nucleic acids. CRISPR clusters are transcribed and processed into CRISPR RNA (crRNA). Acts as a dsDNA endonuclease. Involved in the integration of spacer DNA into the CRISPR cassette.</text>
</comment>
<dbReference type="GO" id="GO:0051607">
    <property type="term" value="P:defense response to virus"/>
    <property type="evidence" value="ECO:0007669"/>
    <property type="project" value="UniProtKB-UniRule"/>
</dbReference>
<evidence type="ECO:0000256" key="2">
    <source>
        <dbReference type="ARBA" id="ARBA00022723"/>
    </source>
</evidence>
<evidence type="ECO:0000256" key="3">
    <source>
        <dbReference type="ARBA" id="ARBA00022759"/>
    </source>
</evidence>
<keyword evidence="6 10" id="KW-0051">Antiviral defense</keyword>
<gene>
    <name evidence="10 11" type="primary">cas1</name>
    <name evidence="11" type="ORF">QPX42_00245</name>
</gene>
<dbReference type="EMBL" id="JASNVH010000001">
    <property type="protein sequence ID" value="MDK4305996.1"/>
    <property type="molecule type" value="Genomic_DNA"/>
</dbReference>
<keyword evidence="1 10" id="KW-0540">Nuclease</keyword>
<dbReference type="GO" id="GO:0046872">
    <property type="term" value="F:metal ion binding"/>
    <property type="evidence" value="ECO:0007669"/>
    <property type="project" value="UniProtKB-UniRule"/>
</dbReference>
<keyword evidence="5 10" id="KW-0460">Magnesium</keyword>
<evidence type="ECO:0000256" key="8">
    <source>
        <dbReference type="ARBA" id="ARBA00023211"/>
    </source>
</evidence>
<sequence>MNPGWRVIDCTNLQGSLRYSRGQLVIQKAENPEIAIPLAQIAIVLLGTQGSISGAVLQKFSDYDIALLVCDWRGVPVSGAYPWNQHSRTGARQQAQAQLPVPKKKQAWTRIIAAKIHGQSSVLRALDKPGADELLKLSRTVKSGDPENKEAQAARRYWSYLSHEESFARLPGTGEPGWNSSLDYGYTLLRGYGIRALAGAGLSGTLGVFHRGRGNSWALVDDLMEPFRPMVDQIVFSQIEYGETLDAEQKTQISTGLNTAFASDGKSLSTAFNEFAQHYGQYVEGRFPDLSVPRWEGFLRAHEG</sequence>
<keyword evidence="7 10" id="KW-0238">DNA-binding</keyword>
<dbReference type="InterPro" id="IPR042206">
    <property type="entry name" value="CRISPR-assoc_Cas1_C"/>
</dbReference>
<dbReference type="RefSeq" id="WP_284588704.1">
    <property type="nucleotide sequence ID" value="NZ_JASNUC010000001.1"/>
</dbReference>
<dbReference type="GO" id="GO:0004520">
    <property type="term" value="F:DNA endonuclease activity"/>
    <property type="evidence" value="ECO:0007669"/>
    <property type="project" value="InterPro"/>
</dbReference>
<feature type="binding site" evidence="10">
    <location>
        <position position="210"/>
    </location>
    <ligand>
        <name>Mn(2+)</name>
        <dbReference type="ChEBI" id="CHEBI:29035"/>
    </ligand>
</feature>
<dbReference type="Gene3D" id="1.20.120.920">
    <property type="entry name" value="CRISPR-associated endonuclease Cas1, C-terminal domain"/>
    <property type="match status" value="1"/>
</dbReference>
<dbReference type="InterPro" id="IPR002729">
    <property type="entry name" value="CRISPR-assoc_Cas1"/>
</dbReference>
<name>A0AAP4F4G9_9CORY</name>
<dbReference type="GO" id="GO:0003677">
    <property type="term" value="F:DNA binding"/>
    <property type="evidence" value="ECO:0007669"/>
    <property type="project" value="UniProtKB-KW"/>
</dbReference>
<comment type="cofactor">
    <cofactor evidence="10">
        <name>Mg(2+)</name>
        <dbReference type="ChEBI" id="CHEBI:18420"/>
    </cofactor>
    <cofactor evidence="10">
        <name>Mn(2+)</name>
        <dbReference type="ChEBI" id="CHEBI:29035"/>
    </cofactor>
</comment>
<dbReference type="Proteomes" id="UP001224412">
    <property type="component" value="Unassembled WGS sequence"/>
</dbReference>
<accession>A0AAP4F4G9</accession>
<comment type="subunit">
    <text evidence="9 10">Homodimer, forms a heterotetramer with a Cas2 homodimer.</text>
</comment>
<dbReference type="NCBIfam" id="TIGR03639">
    <property type="entry name" value="cas1_NMENI"/>
    <property type="match status" value="1"/>
</dbReference>
<keyword evidence="2 10" id="KW-0479">Metal-binding</keyword>
<protein>
    <recommendedName>
        <fullName evidence="10">CRISPR-associated endonuclease Cas1</fullName>
        <ecNumber evidence="10">3.1.-.-</ecNumber>
    </recommendedName>
</protein>
<evidence type="ECO:0000256" key="5">
    <source>
        <dbReference type="ARBA" id="ARBA00022842"/>
    </source>
</evidence>
<evidence type="ECO:0000256" key="9">
    <source>
        <dbReference type="ARBA" id="ARBA00038592"/>
    </source>
</evidence>
<dbReference type="Pfam" id="PF01867">
    <property type="entry name" value="Cas_Cas1"/>
    <property type="match status" value="1"/>
</dbReference>
<dbReference type="NCBIfam" id="TIGR00287">
    <property type="entry name" value="cas1"/>
    <property type="match status" value="1"/>
</dbReference>
<dbReference type="PANTHER" id="PTHR34353">
    <property type="entry name" value="CRISPR-ASSOCIATED ENDONUCLEASE CAS1 1"/>
    <property type="match status" value="1"/>
</dbReference>
<evidence type="ECO:0000256" key="1">
    <source>
        <dbReference type="ARBA" id="ARBA00022722"/>
    </source>
</evidence>
<organism evidence="11 12">
    <name type="scientific">Corynebacterium pseudodiphtheriticum</name>
    <dbReference type="NCBI Taxonomy" id="37637"/>
    <lineage>
        <taxon>Bacteria</taxon>
        <taxon>Bacillati</taxon>
        <taxon>Actinomycetota</taxon>
        <taxon>Actinomycetes</taxon>
        <taxon>Mycobacteriales</taxon>
        <taxon>Corynebacteriaceae</taxon>
        <taxon>Corynebacterium</taxon>
    </lineage>
</organism>
<comment type="similarity">
    <text evidence="10">Belongs to the CRISPR-associated endonuclease Cas1 family.</text>
</comment>
<dbReference type="InterPro" id="IPR042211">
    <property type="entry name" value="CRISPR-assoc_Cas1_N"/>
</dbReference>
<evidence type="ECO:0000256" key="4">
    <source>
        <dbReference type="ARBA" id="ARBA00022801"/>
    </source>
</evidence>
<proteinExistence type="inferred from homology"/>
<dbReference type="HAMAP" id="MF_01470">
    <property type="entry name" value="Cas1"/>
    <property type="match status" value="1"/>
</dbReference>
<dbReference type="GO" id="GO:0043571">
    <property type="term" value="P:maintenance of CRISPR repeat elements"/>
    <property type="evidence" value="ECO:0007669"/>
    <property type="project" value="UniProtKB-UniRule"/>
</dbReference>
<dbReference type="GO" id="GO:0016787">
    <property type="term" value="F:hydrolase activity"/>
    <property type="evidence" value="ECO:0007669"/>
    <property type="project" value="UniProtKB-KW"/>
</dbReference>
<dbReference type="InterPro" id="IPR050646">
    <property type="entry name" value="Cas1"/>
</dbReference>
<dbReference type="InterPro" id="IPR019855">
    <property type="entry name" value="CRISPR-assoc_Cas1_NMENI"/>
</dbReference>
<comment type="caution">
    <text evidence="11">The sequence shown here is derived from an EMBL/GenBank/DDBJ whole genome shotgun (WGS) entry which is preliminary data.</text>
</comment>
<evidence type="ECO:0000313" key="12">
    <source>
        <dbReference type="Proteomes" id="UP001224412"/>
    </source>
</evidence>
<evidence type="ECO:0000256" key="10">
    <source>
        <dbReference type="HAMAP-Rule" id="MF_01470"/>
    </source>
</evidence>